<organism evidence="7 8">
    <name type="scientific">Starmerella bacillaris</name>
    <name type="common">Yeast</name>
    <name type="synonym">Candida zemplinina</name>
    <dbReference type="NCBI Taxonomy" id="1247836"/>
    <lineage>
        <taxon>Eukaryota</taxon>
        <taxon>Fungi</taxon>
        <taxon>Dikarya</taxon>
        <taxon>Ascomycota</taxon>
        <taxon>Saccharomycotina</taxon>
        <taxon>Dipodascomycetes</taxon>
        <taxon>Dipodascales</taxon>
        <taxon>Trichomonascaceae</taxon>
        <taxon>Starmerella</taxon>
    </lineage>
</organism>
<dbReference type="AlphaFoldDB" id="A0AAV5RH42"/>
<feature type="compositionally biased region" description="Basic and acidic residues" evidence="4">
    <location>
        <begin position="499"/>
        <end position="510"/>
    </location>
</feature>
<dbReference type="InterPro" id="IPR000757">
    <property type="entry name" value="Beta-glucanase-like"/>
</dbReference>
<dbReference type="PANTHER" id="PTHR10963">
    <property type="entry name" value="GLYCOSYL HYDROLASE-RELATED"/>
    <property type="match status" value="1"/>
</dbReference>
<evidence type="ECO:0000259" key="6">
    <source>
        <dbReference type="PROSITE" id="PS51762"/>
    </source>
</evidence>
<sequence>MYKSVVYSLFASCVFATSDIPSCGAGLPDCPEKYPCCSADGTCGNGYVCLSGCDPRYSYEPGACVAMPIFENGYNYTFESTDGVVPYAKYLGDAEKMPWNYYGNVTAVDNKLRAQLFKGGPATVVSSGYYLWYGKVTIRMRSSRGAGIVSDFIVLSGTKDEIDYELIGNNLKQAQSNYYWQGILDYKNMIGEAVSSDTQANFHEYTIDWHEDHIDWIIDGNTMRTLKKSDTKNETTGEYMYPQTPARVQFGLWPGGDSSSEGTAEWAGGKVDWDAADIKDPGYFYVEVDSVSVQTYDAPSGTNSTGSKSYVFTKKNGFADSVAITDDDYILGSTDGTGLQLDGSLTNKTNTSIHSNISSGLSRSTIMSSNFNRSLLASSTGGMFNSTAISSGLGNSSITARPSMSSRAPMLNSTAISRQNSTIISMMNSTMASMASVANSTMRSFINSTVASNGTSATTTGGNSIGISLQEPTQTSEQNPSIDSASLEESHTGTGTKETSSETTHEKHTDGSTTATPTRTGSVRASGSSTHSNILPSNAADRIIAPAVALLIPLLF</sequence>
<dbReference type="Gene3D" id="2.60.120.200">
    <property type="match status" value="1"/>
</dbReference>
<feature type="domain" description="GH16" evidence="6">
    <location>
        <begin position="58"/>
        <end position="282"/>
    </location>
</feature>
<feature type="signal peptide" evidence="5">
    <location>
        <begin position="1"/>
        <end position="16"/>
    </location>
</feature>
<evidence type="ECO:0000256" key="4">
    <source>
        <dbReference type="SAM" id="MobiDB-lite"/>
    </source>
</evidence>
<dbReference type="InterPro" id="IPR050546">
    <property type="entry name" value="Glycosyl_Hydrlase_16"/>
</dbReference>
<evidence type="ECO:0000256" key="3">
    <source>
        <dbReference type="ARBA" id="ARBA00023295"/>
    </source>
</evidence>
<dbReference type="Pfam" id="PF00722">
    <property type="entry name" value="Glyco_hydro_16"/>
    <property type="match status" value="1"/>
</dbReference>
<keyword evidence="8" id="KW-1185">Reference proteome</keyword>
<dbReference type="Proteomes" id="UP001362899">
    <property type="component" value="Unassembled WGS sequence"/>
</dbReference>
<comment type="caution">
    <text evidence="7">The sequence shown here is derived from an EMBL/GenBank/DDBJ whole genome shotgun (WGS) entry which is preliminary data.</text>
</comment>
<accession>A0AAV5RH42</accession>
<feature type="compositionally biased region" description="Low complexity" evidence="4">
    <location>
        <begin position="451"/>
        <end position="468"/>
    </location>
</feature>
<feature type="compositionally biased region" description="Polar residues" evidence="4">
    <location>
        <begin position="470"/>
        <end position="484"/>
    </location>
</feature>
<dbReference type="InterPro" id="IPR013320">
    <property type="entry name" value="ConA-like_dom_sf"/>
</dbReference>
<feature type="region of interest" description="Disordered" evidence="4">
    <location>
        <begin position="451"/>
        <end position="535"/>
    </location>
</feature>
<feature type="compositionally biased region" description="Polar residues" evidence="4">
    <location>
        <begin position="511"/>
        <end position="535"/>
    </location>
</feature>
<evidence type="ECO:0000256" key="5">
    <source>
        <dbReference type="SAM" id="SignalP"/>
    </source>
</evidence>
<keyword evidence="2" id="KW-0378">Hydrolase</keyword>
<proteinExistence type="predicted"/>
<dbReference type="PROSITE" id="PS51762">
    <property type="entry name" value="GH16_2"/>
    <property type="match status" value="1"/>
</dbReference>
<evidence type="ECO:0000313" key="7">
    <source>
        <dbReference type="EMBL" id="GMM50317.1"/>
    </source>
</evidence>
<name>A0AAV5RH42_STABA</name>
<evidence type="ECO:0000256" key="2">
    <source>
        <dbReference type="ARBA" id="ARBA00022801"/>
    </source>
</evidence>
<dbReference type="GO" id="GO:0004553">
    <property type="term" value="F:hydrolase activity, hydrolyzing O-glycosyl compounds"/>
    <property type="evidence" value="ECO:0007669"/>
    <property type="project" value="InterPro"/>
</dbReference>
<dbReference type="GO" id="GO:0009277">
    <property type="term" value="C:fungal-type cell wall"/>
    <property type="evidence" value="ECO:0007669"/>
    <property type="project" value="TreeGrafter"/>
</dbReference>
<evidence type="ECO:0000256" key="1">
    <source>
        <dbReference type="ARBA" id="ARBA00022729"/>
    </source>
</evidence>
<dbReference type="GO" id="GO:0031505">
    <property type="term" value="P:fungal-type cell wall organization"/>
    <property type="evidence" value="ECO:0007669"/>
    <property type="project" value="UniProtKB-ARBA"/>
</dbReference>
<dbReference type="GO" id="GO:0016757">
    <property type="term" value="F:glycosyltransferase activity"/>
    <property type="evidence" value="ECO:0007669"/>
    <property type="project" value="TreeGrafter"/>
</dbReference>
<keyword evidence="1 5" id="KW-0732">Signal</keyword>
<feature type="chain" id="PRO_5043506930" evidence="5">
    <location>
        <begin position="17"/>
        <end position="556"/>
    </location>
</feature>
<dbReference type="SUPFAM" id="SSF49899">
    <property type="entry name" value="Concanavalin A-like lectins/glucanases"/>
    <property type="match status" value="1"/>
</dbReference>
<keyword evidence="3" id="KW-0326">Glycosidase</keyword>
<protein>
    <submittedName>
        <fullName evidence="7">Utr2 protein</fullName>
    </submittedName>
</protein>
<dbReference type="GO" id="GO:0005975">
    <property type="term" value="P:carbohydrate metabolic process"/>
    <property type="evidence" value="ECO:0007669"/>
    <property type="project" value="InterPro"/>
</dbReference>
<evidence type="ECO:0000313" key="8">
    <source>
        <dbReference type="Proteomes" id="UP001362899"/>
    </source>
</evidence>
<dbReference type="EMBL" id="BTGC01000003">
    <property type="protein sequence ID" value="GMM50317.1"/>
    <property type="molecule type" value="Genomic_DNA"/>
</dbReference>
<gene>
    <name evidence="7" type="ORF">DASB73_012750</name>
</gene>
<reference evidence="7 8" key="1">
    <citation type="journal article" date="2023" name="Elife">
        <title>Identification of key yeast species and microbe-microbe interactions impacting larval growth of Drosophila in the wild.</title>
        <authorList>
            <person name="Mure A."/>
            <person name="Sugiura Y."/>
            <person name="Maeda R."/>
            <person name="Honda K."/>
            <person name="Sakurai N."/>
            <person name="Takahashi Y."/>
            <person name="Watada M."/>
            <person name="Katoh T."/>
            <person name="Gotoh A."/>
            <person name="Gotoh Y."/>
            <person name="Taniguchi I."/>
            <person name="Nakamura K."/>
            <person name="Hayashi T."/>
            <person name="Katayama T."/>
            <person name="Uemura T."/>
            <person name="Hattori Y."/>
        </authorList>
    </citation>
    <scope>NUCLEOTIDE SEQUENCE [LARGE SCALE GENOMIC DNA]</scope>
    <source>
        <strain evidence="7 8">SB-73</strain>
    </source>
</reference>
<dbReference type="PANTHER" id="PTHR10963:SF22">
    <property type="entry name" value="GLYCOSIDASE CRH2-RELATED"/>
    <property type="match status" value="1"/>
</dbReference>